<keyword evidence="3" id="KW-1185">Reference proteome</keyword>
<proteinExistence type="predicted"/>
<sequence>MFLMCHKPLQYHRSRGAALPVAIFIIVVMALLGAAMVRVIGDATQGVVSDVIGARANNAARSGAEIFLVALFENEGMVTTGLCANRSTTSTFDPTDNDSSPNTYNFVEAGLQNCTATVYCDVAEITSPVVVNHYRIVAQGSCDAGDMIYSREIMLEASNASL</sequence>
<keyword evidence="1" id="KW-0472">Membrane</keyword>
<dbReference type="EMBL" id="FMXN01000006">
    <property type="protein sequence ID" value="SDB33053.1"/>
    <property type="molecule type" value="Genomic_DNA"/>
</dbReference>
<feature type="transmembrane region" description="Helical" evidence="1">
    <location>
        <begin position="21"/>
        <end position="41"/>
    </location>
</feature>
<evidence type="ECO:0000313" key="3">
    <source>
        <dbReference type="Proteomes" id="UP000199626"/>
    </source>
</evidence>
<evidence type="ECO:0000256" key="1">
    <source>
        <dbReference type="SAM" id="Phobius"/>
    </source>
</evidence>
<protein>
    <submittedName>
        <fullName evidence="2">MSHA biogenesis protein MshP</fullName>
    </submittedName>
</protein>
<name>A0A1G6CJF5_9GAMM</name>
<gene>
    <name evidence="2" type="ORF">SAMN02927930_01261</name>
</gene>
<dbReference type="STRING" id="1159017.SAMN02927930_01261"/>
<accession>A0A1G6CJF5</accession>
<dbReference type="Proteomes" id="UP000199626">
    <property type="component" value="Unassembled WGS sequence"/>
</dbReference>
<reference evidence="3" key="1">
    <citation type="submission" date="2016-10" db="EMBL/GenBank/DDBJ databases">
        <authorList>
            <person name="Varghese N."/>
            <person name="Submissions S."/>
        </authorList>
    </citation>
    <scope>NUCLEOTIDE SEQUENCE [LARGE SCALE GENOMIC DNA]</scope>
    <source>
        <strain evidence="3">CGMCC 1.10824</strain>
    </source>
</reference>
<evidence type="ECO:0000313" key="2">
    <source>
        <dbReference type="EMBL" id="SDB33053.1"/>
    </source>
</evidence>
<keyword evidence="1" id="KW-1133">Transmembrane helix</keyword>
<dbReference type="AlphaFoldDB" id="A0A1G6CJF5"/>
<keyword evidence="1" id="KW-0812">Transmembrane</keyword>
<organism evidence="2 3">
    <name type="scientific">Pseudidiomarina indica</name>
    <dbReference type="NCBI Taxonomy" id="1159017"/>
    <lineage>
        <taxon>Bacteria</taxon>
        <taxon>Pseudomonadati</taxon>
        <taxon>Pseudomonadota</taxon>
        <taxon>Gammaproteobacteria</taxon>
        <taxon>Alteromonadales</taxon>
        <taxon>Idiomarinaceae</taxon>
        <taxon>Pseudidiomarina</taxon>
    </lineage>
</organism>